<dbReference type="GO" id="GO:0140662">
    <property type="term" value="F:ATP-dependent protein folding chaperone"/>
    <property type="evidence" value="ECO:0007669"/>
    <property type="project" value="InterPro"/>
</dbReference>
<keyword evidence="7" id="KW-0547">Nucleotide-binding</keyword>
<evidence type="ECO:0000256" key="5">
    <source>
        <dbReference type="ARBA" id="ARBA00022490"/>
    </source>
</evidence>
<keyword evidence="8" id="KW-0067">ATP-binding</keyword>
<evidence type="ECO:0000256" key="3">
    <source>
        <dbReference type="ARBA" id="ARBA00007381"/>
    </source>
</evidence>
<dbReference type="Pfam" id="PF00012">
    <property type="entry name" value="HSP70"/>
    <property type="match status" value="1"/>
</dbReference>
<dbReference type="CDD" id="cd10233">
    <property type="entry name" value="ASKHA_NBD_HSP70_HSPA1"/>
    <property type="match status" value="1"/>
</dbReference>
<comment type="subcellular location">
    <subcellularLocation>
        <location evidence="2">Cytoplasm</location>
    </subcellularLocation>
    <subcellularLocation>
        <location evidence="1">Nucleus</location>
    </subcellularLocation>
</comment>
<dbReference type="GO" id="GO:0019888">
    <property type="term" value="F:protein phosphatase regulator activity"/>
    <property type="evidence" value="ECO:0007669"/>
    <property type="project" value="InterPro"/>
</dbReference>
<dbReference type="InterPro" id="IPR002554">
    <property type="entry name" value="PP2A_B56"/>
</dbReference>
<dbReference type="GO" id="GO:0051754">
    <property type="term" value="P:meiotic sister chromatid cohesion, centromeric"/>
    <property type="evidence" value="ECO:0007669"/>
    <property type="project" value="UniProtKB-ARBA"/>
</dbReference>
<dbReference type="PROSITE" id="PS00329">
    <property type="entry name" value="HSP70_2"/>
    <property type="match status" value="1"/>
</dbReference>
<dbReference type="GO" id="GO:0000159">
    <property type="term" value="C:protein phosphatase type 2A complex"/>
    <property type="evidence" value="ECO:0007669"/>
    <property type="project" value="InterPro"/>
</dbReference>
<feature type="region of interest" description="Disordered" evidence="16">
    <location>
        <begin position="1"/>
        <end position="114"/>
    </location>
</feature>
<comment type="caution">
    <text evidence="17">The sequence shown here is derived from an EMBL/GenBank/DDBJ whole genome shotgun (WGS) entry which is preliminary data.</text>
</comment>
<proteinExistence type="inferred from homology"/>
<dbReference type="SUPFAM" id="SSF48371">
    <property type="entry name" value="ARM repeat"/>
    <property type="match status" value="1"/>
</dbReference>
<dbReference type="InterPro" id="IPR011989">
    <property type="entry name" value="ARM-like"/>
</dbReference>
<evidence type="ECO:0000256" key="15">
    <source>
        <dbReference type="ARBA" id="ARBA00068399"/>
    </source>
</evidence>
<dbReference type="SUPFAM" id="SSF100920">
    <property type="entry name" value="Heat shock protein 70kD (HSP70), peptide-binding domain"/>
    <property type="match status" value="1"/>
</dbReference>
<dbReference type="Proteomes" id="UP001148786">
    <property type="component" value="Unassembled WGS sequence"/>
</dbReference>
<dbReference type="GO" id="GO:0005816">
    <property type="term" value="C:spindle pole body"/>
    <property type="evidence" value="ECO:0007669"/>
    <property type="project" value="UniProtKB-ARBA"/>
</dbReference>
<evidence type="ECO:0000256" key="12">
    <source>
        <dbReference type="ARBA" id="ARBA00023242"/>
    </source>
</evidence>
<comment type="similarity">
    <text evidence="3">Belongs to the heat shock protein 70 family.</text>
</comment>
<dbReference type="GO" id="GO:1901991">
    <property type="term" value="P:negative regulation of mitotic cell cycle phase transition"/>
    <property type="evidence" value="ECO:0007669"/>
    <property type="project" value="UniProtKB-ARBA"/>
</dbReference>
<evidence type="ECO:0000256" key="9">
    <source>
        <dbReference type="ARBA" id="ARBA00023015"/>
    </source>
</evidence>
<dbReference type="FunFam" id="3.30.420.40:FF:000026">
    <property type="entry name" value="Heat shock protein 70"/>
    <property type="match status" value="1"/>
</dbReference>
<dbReference type="NCBIfam" id="NF001413">
    <property type="entry name" value="PRK00290.1"/>
    <property type="match status" value="1"/>
</dbReference>
<dbReference type="Gene3D" id="3.30.420.40">
    <property type="match status" value="2"/>
</dbReference>
<keyword evidence="9" id="KW-0805">Transcription regulation</keyword>
<dbReference type="FunFam" id="3.30.420.40:FF:000172">
    <property type="entry name" value="Heat shock 70 kDa protein"/>
    <property type="match status" value="2"/>
</dbReference>
<evidence type="ECO:0000256" key="16">
    <source>
        <dbReference type="SAM" id="MobiDB-lite"/>
    </source>
</evidence>
<feature type="region of interest" description="Disordered" evidence="16">
    <location>
        <begin position="146"/>
        <end position="165"/>
    </location>
</feature>
<keyword evidence="18" id="KW-1185">Reference proteome</keyword>
<comment type="subunit">
    <text evidence="14">PP2A consists of a common heterodimeric core enzyme, composed of a 36 kDa catalytic subunit (subunit C) and a 65 kDa constant regulatory subunit (PR65 or subunit A), that associates with a variety of regulatory subunits. Proteins that associate with the core dimer include three families of regulatory subunits B (the R2/B/PR55/B55, R3/B''/PR72/PR130/PR59 and R5/B'/B56 families), the 48 kDa variable regulatory subunit, viral proteins, and cell signaling molecules.</text>
</comment>
<organism evidence="17 18">
    <name type="scientific">Agrocybe chaxingu</name>
    <dbReference type="NCBI Taxonomy" id="84603"/>
    <lineage>
        <taxon>Eukaryota</taxon>
        <taxon>Fungi</taxon>
        <taxon>Dikarya</taxon>
        <taxon>Basidiomycota</taxon>
        <taxon>Agaricomycotina</taxon>
        <taxon>Agaricomycetes</taxon>
        <taxon>Agaricomycetidae</taxon>
        <taxon>Agaricales</taxon>
        <taxon>Agaricineae</taxon>
        <taxon>Strophariaceae</taxon>
        <taxon>Agrocybe</taxon>
    </lineage>
</organism>
<evidence type="ECO:0000256" key="13">
    <source>
        <dbReference type="ARBA" id="ARBA00062310"/>
    </source>
</evidence>
<keyword evidence="6" id="KW-0597">Phosphoprotein</keyword>
<keyword evidence="5" id="KW-0963">Cytoplasm</keyword>
<dbReference type="EMBL" id="JANKHO010001899">
    <property type="protein sequence ID" value="KAJ3496974.1"/>
    <property type="molecule type" value="Genomic_DNA"/>
</dbReference>
<evidence type="ECO:0000256" key="6">
    <source>
        <dbReference type="ARBA" id="ARBA00022553"/>
    </source>
</evidence>
<dbReference type="Pfam" id="PF01603">
    <property type="entry name" value="B56"/>
    <property type="match status" value="1"/>
</dbReference>
<feature type="compositionally biased region" description="Low complexity" evidence="16">
    <location>
        <begin position="92"/>
        <end position="101"/>
    </location>
</feature>
<dbReference type="GO" id="GO:0005634">
    <property type="term" value="C:nucleus"/>
    <property type="evidence" value="ECO:0007669"/>
    <property type="project" value="UniProtKB-SubCell"/>
</dbReference>
<evidence type="ECO:0000256" key="7">
    <source>
        <dbReference type="ARBA" id="ARBA00022741"/>
    </source>
</evidence>
<dbReference type="OrthoDB" id="10264446at2759"/>
<evidence type="ECO:0000256" key="11">
    <source>
        <dbReference type="ARBA" id="ARBA00023163"/>
    </source>
</evidence>
<dbReference type="GO" id="GO:0005524">
    <property type="term" value="F:ATP binding"/>
    <property type="evidence" value="ECO:0007669"/>
    <property type="project" value="UniProtKB-KW"/>
</dbReference>
<dbReference type="GO" id="GO:0098813">
    <property type="term" value="P:nuclear chromosome segregation"/>
    <property type="evidence" value="ECO:0007669"/>
    <property type="project" value="UniProtKB-ARBA"/>
</dbReference>
<name>A0A9W8JR71_9AGAR</name>
<dbReference type="InterPro" id="IPR029047">
    <property type="entry name" value="HSP70_peptide-bd_sf"/>
</dbReference>
<accession>A0A9W8JR71</accession>
<evidence type="ECO:0000256" key="4">
    <source>
        <dbReference type="ARBA" id="ARBA00008259"/>
    </source>
</evidence>
<dbReference type="Gene3D" id="1.25.10.10">
    <property type="entry name" value="Leucine-rich Repeat Variant"/>
    <property type="match status" value="1"/>
</dbReference>
<comment type="subunit">
    <text evidence="13">Interacts with transcription factor HSF1 on chromatin.</text>
</comment>
<dbReference type="FunFam" id="3.30.30.30:FF:000001">
    <property type="entry name" value="heat shock 70 kDa protein-like"/>
    <property type="match status" value="1"/>
</dbReference>
<dbReference type="InterPro" id="IPR043129">
    <property type="entry name" value="ATPase_NBD"/>
</dbReference>
<dbReference type="GO" id="GO:0000776">
    <property type="term" value="C:kinetochore"/>
    <property type="evidence" value="ECO:0007669"/>
    <property type="project" value="UniProtKB-ARBA"/>
</dbReference>
<evidence type="ECO:0000256" key="8">
    <source>
        <dbReference type="ARBA" id="ARBA00022840"/>
    </source>
</evidence>
<dbReference type="GO" id="GO:0035556">
    <property type="term" value="P:intracellular signal transduction"/>
    <property type="evidence" value="ECO:0007669"/>
    <property type="project" value="UniProtKB-ARBA"/>
</dbReference>
<protein>
    <recommendedName>
        <fullName evidence="15">Transcriptional coregulator SSA1</fullName>
    </recommendedName>
</protein>
<dbReference type="InterPro" id="IPR018181">
    <property type="entry name" value="Heat_shock_70_CS"/>
</dbReference>
<dbReference type="FunFam" id="3.90.640.10:FF:000134">
    <property type="entry name" value="Heat shock cognate 71 kDa protein"/>
    <property type="match status" value="1"/>
</dbReference>
<dbReference type="InterPro" id="IPR013126">
    <property type="entry name" value="Hsp_70_fam"/>
</dbReference>
<dbReference type="FunFam" id="2.60.34.10:FF:000002">
    <property type="entry name" value="Heat shock 70 kDa"/>
    <property type="match status" value="1"/>
</dbReference>
<feature type="compositionally biased region" description="Pro residues" evidence="16">
    <location>
        <begin position="37"/>
        <end position="51"/>
    </location>
</feature>
<dbReference type="Gene3D" id="2.60.34.10">
    <property type="entry name" value="Substrate Binding Domain Of DNAk, Chain A, domain 1"/>
    <property type="match status" value="1"/>
</dbReference>
<evidence type="ECO:0000256" key="14">
    <source>
        <dbReference type="ARBA" id="ARBA00064351"/>
    </source>
</evidence>
<sequence>MKSIKKSLLSRKSSQDSSSSKKESKYSTPTQSASSSAPPPPPPNSAKPLPPANASSNHLNSASYSSAQTSSSSARSASQSQPDHAPLRRQDAAAPPIVVVSPDPPSDAQYRGSNQLVTQDRSSLGLDHSNGSVPRNTALNRLRAGPKDTIPMVGKPPRKQRSSRFVVTEKVEIERLPPFMEIPPAERPQLFIKKLHQCRVLFDFNDASAELKGKQIKAQTLHEMLEYITTQRGVITENVYPEVVSMFATNLFRSIPPPVNPTGDAFDPEEDEPVLELAWPHLQIVYEFFLRFVENPDFNTNMAKRYIDQPFVLNLLELFDSEDPRERDFLKTTLHRIYGKFLNLRAFIRRSINNVFFQFIYETERHNGIAELLEILGSIINGFALPLKDEHKTFLTRVLIPLHKVKSLSLYHPQLAYCVVQFLEKDSTLAEEVMMGLLKYWPKVNSPKEVMFLHEVEEVLDVTDPGEFQKIQVPLFQQLARCINSQHFQVAERALLYWNNEYVVNLMSDNLAVVLPIVFPALYTNSKSHWNRTIHGMVYNALKLFMEINPDLFDESMQQYKQHKIEEQEHAVRQYNAWQKMREVALKNAPNNKMPEGYVEPYRAPPPPPVAIDDADILDLSQELSAASIDDVPGDLDETGLERVPMADPGLDARDFSKIPEGSQSFCFLSHLAHSYSRESPNITMSSSKAIGIDLGTTYSCVGVWQNDRVEIIANDQGNRTTPSYVSFSDNERLIGDATKNQVAMNPHNTVFDAKRLIGRKYDDPEVQSDIKHFPFKVFSKGGKPYVKVEYRGEEKEFSPEEISSMILLKMKETAEAYLGTTVTNAVVTVPAYFNDSQRQATKDAGTISGMNVLRIINEPTAAAIAYGLDKKVSGERNVLIFDLGGGTFDVSLLTIEEGIFEVKATAGDTHLGGEDFDNRLVNHFIQEFKRKNKKDLSANPRAVRRLRTACERAKRTLSSATQTSIEIDSLFEGIDFYTSLTRARFEELCQDLFRSTLEPVEKVLRDSKIDKANVHEIVLVGGSTRIPRIVKLVSDFFNGKEPNKSINPDEAVAYGAAVQAAILSGDTSEKTQDLLLLDVAPLSLGIETAGGVMTALIKRNTTVPTKKSEIFSTYSDNQPGVLIQVYEGERARTKDNNLLGKFELSGIPPAPRGVPQVEVTFDIDANGILNVSASDKTTGKSNRITITNDKGRLSKDEIERMVQEAEKYKAEDEAAAAPRWQVRRRRQD</sequence>
<dbReference type="PANTHER" id="PTHR19375">
    <property type="entry name" value="HEAT SHOCK PROTEIN 70KDA"/>
    <property type="match status" value="1"/>
</dbReference>
<dbReference type="GO" id="GO:0005737">
    <property type="term" value="C:cytoplasm"/>
    <property type="evidence" value="ECO:0007669"/>
    <property type="project" value="UniProtKB-SubCell"/>
</dbReference>
<dbReference type="PROSITE" id="PS00297">
    <property type="entry name" value="HSP70_1"/>
    <property type="match status" value="1"/>
</dbReference>
<feature type="region of interest" description="Disordered" evidence="16">
    <location>
        <begin position="1207"/>
        <end position="1229"/>
    </location>
</feature>
<feature type="compositionally biased region" description="Low complexity" evidence="16">
    <location>
        <begin position="52"/>
        <end position="81"/>
    </location>
</feature>
<evidence type="ECO:0000256" key="1">
    <source>
        <dbReference type="ARBA" id="ARBA00004123"/>
    </source>
</evidence>
<dbReference type="Gene3D" id="3.30.30.30">
    <property type="match status" value="1"/>
</dbReference>
<dbReference type="PROSITE" id="PS01036">
    <property type="entry name" value="HSP70_3"/>
    <property type="match status" value="1"/>
</dbReference>
<evidence type="ECO:0000256" key="2">
    <source>
        <dbReference type="ARBA" id="ARBA00004496"/>
    </source>
</evidence>
<dbReference type="SUPFAM" id="SSF53067">
    <property type="entry name" value="Actin-like ATPase domain"/>
    <property type="match status" value="2"/>
</dbReference>
<gene>
    <name evidence="17" type="ORF">NLJ89_g10410</name>
</gene>
<keyword evidence="12" id="KW-0539">Nucleus</keyword>
<evidence type="ECO:0000256" key="10">
    <source>
        <dbReference type="ARBA" id="ARBA00023016"/>
    </source>
</evidence>
<dbReference type="FunFam" id="1.25.10.10:FF:000016">
    <property type="entry name" value="Serine/threonine-protein phosphatase 2A 56 kDa regulatory subunit"/>
    <property type="match status" value="1"/>
</dbReference>
<reference evidence="17" key="1">
    <citation type="submission" date="2022-07" db="EMBL/GenBank/DDBJ databases">
        <title>Genome Sequence of Agrocybe chaxingu.</title>
        <authorList>
            <person name="Buettner E."/>
        </authorList>
    </citation>
    <scope>NUCLEOTIDE SEQUENCE</scope>
    <source>
        <strain evidence="17">MP-N11</strain>
    </source>
</reference>
<evidence type="ECO:0000313" key="18">
    <source>
        <dbReference type="Proteomes" id="UP001148786"/>
    </source>
</evidence>
<dbReference type="Gene3D" id="3.90.640.10">
    <property type="entry name" value="Actin, Chain A, domain 4"/>
    <property type="match status" value="1"/>
</dbReference>
<dbReference type="InterPro" id="IPR016024">
    <property type="entry name" value="ARM-type_fold"/>
</dbReference>
<evidence type="ECO:0000313" key="17">
    <source>
        <dbReference type="EMBL" id="KAJ3496974.1"/>
    </source>
</evidence>
<comment type="similarity">
    <text evidence="4">Belongs to the phosphatase 2A regulatory subunit B family.</text>
</comment>
<dbReference type="AlphaFoldDB" id="A0A9W8JR71"/>
<keyword evidence="11" id="KW-0804">Transcription</keyword>
<dbReference type="PRINTS" id="PR00301">
    <property type="entry name" value="HEATSHOCK70"/>
</dbReference>
<keyword evidence="10" id="KW-0346">Stress response</keyword>